<feature type="transmembrane region" description="Helical" evidence="1">
    <location>
        <begin position="633"/>
        <end position="651"/>
    </location>
</feature>
<dbReference type="AlphaFoldDB" id="A0A3N9PY68"/>
<feature type="transmembrane region" description="Helical" evidence="1">
    <location>
        <begin position="426"/>
        <end position="452"/>
    </location>
</feature>
<feature type="transmembrane region" description="Helical" evidence="1">
    <location>
        <begin position="74"/>
        <end position="95"/>
    </location>
</feature>
<keyword evidence="1" id="KW-1133">Transmembrane helix</keyword>
<keyword evidence="1" id="KW-0472">Membrane</keyword>
<sequence length="1079" mass="124060">MFEIFRKKLVMVYKSPKKMLVSVSASALLFSLLLALICVKSVLIYKPNIKNFSDHIMSSATAANLDIAGRINTYIIFLTGLILIAAFFFLVIYRMVINRCNDSTLPFIRLITDLSFIGIVGVVTSILSAGQDLALFFIGEVILLGWIYIRFFYDRNIELSMFVWYIFMAIPLSLFVWVVSKKLHLLDRLLIINLVKNLELNIDVLYVMLVCFISSTILLFVCEKLFKHVRDKTNIEDERLKNIMFIAGIPVMLTGILQPIMLEVLNIFNKRFGIITNRSLLMYCILFAICLILFMIIFFFFRNDEKWLNIDRKKLLYKIYIPIILASVAFMIAQPSRVAGVGKEYFEMANHGLAIDQFFKYGSIPIIENYDAHMLYNQVFAYLYSFVNGYEPWAAFLYDKYVVVIYILLVYYLLKNLIGEINSFFFIFTFPLLENLFNILYLFSGIIVFFIYRCVKDGSIFNNTKFWLAATFLCIYRLDLGVGAIISGVITYIISCFIYRQRYSKILKFLGSGVIIIFSGIILFVVLCLIKGVSPADRVVEFVKLCQSNQNWAYISVGDYNLIAYTVVYYLLPILILVISLITIGKFTVLQDEALKVNQQNLIMFFYFSFFYLANISRGIVRHSLVEGSITHALGTFSLAILSYMIIRFGYKGKIVIFLITSIITIALININMITLKGSISVTTKAITSTNYYQQYTNSFDFNGSRVRGELSDATQLKDILDATLKKDETYFDFSSTNYFHALVNRKNPIYANQSPLMISDDTTQKLALKEIKLNNPSYVLMPIGGRLGSSIDNISVDFKYYMLSEYIYENYTPFIRLANFDLYVLKSKKDIYHDKLVEKGLFSNVIEDQPEVWVRDIGDIPLLWAERDGNGAFLKASSLIYPIINFYQFSVDTQEKIMEQPLFIILEIESEANQRAAIELNSKNKDKLGEFLFNISKGKHSYAIRLSTDYKWWNNKVDNLSFLFESKVSISKMLYYNDVKGKYYSINPESNLQLKLSNLSDEHWINGIGKDNFTLLFDATFNNLEQLRVGNKLVFKDGRKVTITSVNISGAYIHVLIGQKLDAYSDIASFPNSIGVNE</sequence>
<feature type="transmembrane region" description="Helical" evidence="1">
    <location>
        <begin position="133"/>
        <end position="153"/>
    </location>
</feature>
<feature type="transmembrane region" description="Helical" evidence="1">
    <location>
        <begin position="315"/>
        <end position="333"/>
    </location>
</feature>
<accession>A0A3N9PY68</accession>
<feature type="transmembrane region" description="Helical" evidence="1">
    <location>
        <begin position="467"/>
        <end position="494"/>
    </location>
</feature>
<feature type="transmembrane region" description="Helical" evidence="1">
    <location>
        <begin position="393"/>
        <end position="414"/>
    </location>
</feature>
<dbReference type="Proteomes" id="UP000282529">
    <property type="component" value="Unassembled WGS sequence"/>
</dbReference>
<keyword evidence="3" id="KW-1185">Reference proteome</keyword>
<feature type="transmembrane region" description="Helical" evidence="1">
    <location>
        <begin position="200"/>
        <end position="222"/>
    </location>
</feature>
<reference evidence="2 3" key="1">
    <citation type="submission" date="2018-11" db="EMBL/GenBank/DDBJ databases">
        <title>Genome sequence of strain 7197.</title>
        <authorList>
            <person name="Gao J."/>
            <person name="Sun J."/>
        </authorList>
    </citation>
    <scope>NUCLEOTIDE SEQUENCE [LARGE SCALE GENOMIC DNA]</scope>
    <source>
        <strain evidence="2 3">7197</strain>
    </source>
</reference>
<proteinExistence type="predicted"/>
<dbReference type="OrthoDB" id="1465952at2"/>
<protein>
    <submittedName>
        <fullName evidence="2">Uncharacterized protein</fullName>
    </submittedName>
</protein>
<evidence type="ECO:0000256" key="1">
    <source>
        <dbReference type="SAM" id="Phobius"/>
    </source>
</evidence>
<feature type="transmembrane region" description="Helical" evidence="1">
    <location>
        <begin position="162"/>
        <end position="180"/>
    </location>
</feature>
<gene>
    <name evidence="2" type="ORF">EH198_17070</name>
</gene>
<evidence type="ECO:0000313" key="3">
    <source>
        <dbReference type="Proteomes" id="UP000282529"/>
    </source>
</evidence>
<evidence type="ECO:0000313" key="2">
    <source>
        <dbReference type="EMBL" id="RQW10136.1"/>
    </source>
</evidence>
<feature type="transmembrane region" description="Helical" evidence="1">
    <location>
        <begin position="280"/>
        <end position="303"/>
    </location>
</feature>
<feature type="transmembrane region" description="Helical" evidence="1">
    <location>
        <begin position="506"/>
        <end position="533"/>
    </location>
</feature>
<name>A0A3N9PY68_9BACL</name>
<organism evidence="2 3">
    <name type="scientific">Paenibacillus rhizophilus</name>
    <dbReference type="NCBI Taxonomy" id="1850366"/>
    <lineage>
        <taxon>Bacteria</taxon>
        <taxon>Bacillati</taxon>
        <taxon>Bacillota</taxon>
        <taxon>Bacilli</taxon>
        <taxon>Bacillales</taxon>
        <taxon>Paenibacillaceae</taxon>
        <taxon>Paenibacillus</taxon>
    </lineage>
</organism>
<feature type="transmembrane region" description="Helical" evidence="1">
    <location>
        <begin position="567"/>
        <end position="590"/>
    </location>
</feature>
<feature type="transmembrane region" description="Helical" evidence="1">
    <location>
        <begin position="243"/>
        <end position="268"/>
    </location>
</feature>
<dbReference type="EMBL" id="RQPI01000010">
    <property type="protein sequence ID" value="RQW10136.1"/>
    <property type="molecule type" value="Genomic_DNA"/>
</dbReference>
<dbReference type="RefSeq" id="WP_124696718.1">
    <property type="nucleotide sequence ID" value="NZ_JBHUFE010000036.1"/>
</dbReference>
<feature type="transmembrane region" description="Helical" evidence="1">
    <location>
        <begin position="107"/>
        <end position="127"/>
    </location>
</feature>
<keyword evidence="1" id="KW-0812">Transmembrane</keyword>
<feature type="transmembrane region" description="Helical" evidence="1">
    <location>
        <begin position="656"/>
        <end position="676"/>
    </location>
</feature>
<feature type="transmembrane region" description="Helical" evidence="1">
    <location>
        <begin position="602"/>
        <end position="621"/>
    </location>
</feature>
<comment type="caution">
    <text evidence="2">The sequence shown here is derived from an EMBL/GenBank/DDBJ whole genome shotgun (WGS) entry which is preliminary data.</text>
</comment>